<sequence>MTKQLFCLFSLTLGCVVLQTNLSADEFSVQHLRRVSIAEAHQAVAVDESSFYAISNRTIARYDKQSAKRLVRWDAPAKSGIQHLNSGVVVSQRLYCANSNWPAKPLKNTIEIFGAETLKHLESKPFSETQGAINWIDRHQGAWWIVFAFYGEGEVRRTKLVRFDDDWKETGMWTFPESVVQRFLPNSNSGGAFGPGGRLFVTGHDHAELYVLDVSANDSELEHVATVPAPIAGQGIAWDHDDPGTLLGIIRARQEVVFMRWLTTP</sequence>
<evidence type="ECO:0000313" key="2">
    <source>
        <dbReference type="Proteomes" id="UP000319817"/>
    </source>
</evidence>
<reference evidence="1 2" key="1">
    <citation type="submission" date="2019-02" db="EMBL/GenBank/DDBJ databases">
        <title>Deep-cultivation of Planctomycetes and their phenomic and genomic characterization uncovers novel biology.</title>
        <authorList>
            <person name="Wiegand S."/>
            <person name="Jogler M."/>
            <person name="Boedeker C."/>
            <person name="Pinto D."/>
            <person name="Vollmers J."/>
            <person name="Rivas-Marin E."/>
            <person name="Kohn T."/>
            <person name="Peeters S.H."/>
            <person name="Heuer A."/>
            <person name="Rast P."/>
            <person name="Oberbeckmann S."/>
            <person name="Bunk B."/>
            <person name="Jeske O."/>
            <person name="Meyerdierks A."/>
            <person name="Storesund J.E."/>
            <person name="Kallscheuer N."/>
            <person name="Luecker S."/>
            <person name="Lage O.M."/>
            <person name="Pohl T."/>
            <person name="Merkel B.J."/>
            <person name="Hornburger P."/>
            <person name="Mueller R.-W."/>
            <person name="Bruemmer F."/>
            <person name="Labrenz M."/>
            <person name="Spormann A.M."/>
            <person name="Op den Camp H."/>
            <person name="Overmann J."/>
            <person name="Amann R."/>
            <person name="Jetten M.S.M."/>
            <person name="Mascher T."/>
            <person name="Medema M.H."/>
            <person name="Devos D.P."/>
            <person name="Kaster A.-K."/>
            <person name="Ovreas L."/>
            <person name="Rohde M."/>
            <person name="Galperin M.Y."/>
            <person name="Jogler C."/>
        </authorList>
    </citation>
    <scope>NUCLEOTIDE SEQUENCE [LARGE SCALE GENOMIC DNA]</scope>
    <source>
        <strain evidence="1 2">K23_9</strain>
    </source>
</reference>
<dbReference type="PROSITE" id="PS51257">
    <property type="entry name" value="PROKAR_LIPOPROTEIN"/>
    <property type="match status" value="1"/>
</dbReference>
<keyword evidence="2" id="KW-1185">Reference proteome</keyword>
<dbReference type="SUPFAM" id="SSF75011">
    <property type="entry name" value="3-carboxy-cis,cis-mucoante lactonizing enzyme"/>
    <property type="match status" value="1"/>
</dbReference>
<gene>
    <name evidence="1" type="ORF">K239x_16270</name>
</gene>
<dbReference type="EMBL" id="CP036526">
    <property type="protein sequence ID" value="QDT09679.1"/>
    <property type="molecule type" value="Genomic_DNA"/>
</dbReference>
<name>A0A517NRD0_9BACT</name>
<evidence type="ECO:0000313" key="1">
    <source>
        <dbReference type="EMBL" id="QDT09679.1"/>
    </source>
</evidence>
<dbReference type="Proteomes" id="UP000319817">
    <property type="component" value="Chromosome"/>
</dbReference>
<proteinExistence type="predicted"/>
<dbReference type="RefSeq" id="WP_419189799.1">
    <property type="nucleotide sequence ID" value="NZ_CP036526.1"/>
</dbReference>
<accession>A0A517NRD0</accession>
<dbReference type="AlphaFoldDB" id="A0A517NRD0"/>
<organism evidence="1 2">
    <name type="scientific">Stieleria marina</name>
    <dbReference type="NCBI Taxonomy" id="1930275"/>
    <lineage>
        <taxon>Bacteria</taxon>
        <taxon>Pseudomonadati</taxon>
        <taxon>Planctomycetota</taxon>
        <taxon>Planctomycetia</taxon>
        <taxon>Pirellulales</taxon>
        <taxon>Pirellulaceae</taxon>
        <taxon>Stieleria</taxon>
    </lineage>
</organism>
<protein>
    <submittedName>
        <fullName evidence="1">Uncharacterized protein</fullName>
    </submittedName>
</protein>